<gene>
    <name evidence="2" type="ORF">NDU88_007336</name>
</gene>
<feature type="region of interest" description="Disordered" evidence="1">
    <location>
        <begin position="61"/>
        <end position="106"/>
    </location>
</feature>
<evidence type="ECO:0000256" key="1">
    <source>
        <dbReference type="SAM" id="MobiDB-lite"/>
    </source>
</evidence>
<feature type="region of interest" description="Disordered" evidence="1">
    <location>
        <begin position="24"/>
        <end position="46"/>
    </location>
</feature>
<name>A0AAV7RRH2_PLEWA</name>
<protein>
    <submittedName>
        <fullName evidence="2">Uncharacterized protein</fullName>
    </submittedName>
</protein>
<evidence type="ECO:0000313" key="3">
    <source>
        <dbReference type="Proteomes" id="UP001066276"/>
    </source>
</evidence>
<feature type="compositionally biased region" description="Basic and acidic residues" evidence="1">
    <location>
        <begin position="36"/>
        <end position="46"/>
    </location>
</feature>
<organism evidence="2 3">
    <name type="scientific">Pleurodeles waltl</name>
    <name type="common">Iberian ribbed newt</name>
    <dbReference type="NCBI Taxonomy" id="8319"/>
    <lineage>
        <taxon>Eukaryota</taxon>
        <taxon>Metazoa</taxon>
        <taxon>Chordata</taxon>
        <taxon>Craniata</taxon>
        <taxon>Vertebrata</taxon>
        <taxon>Euteleostomi</taxon>
        <taxon>Amphibia</taxon>
        <taxon>Batrachia</taxon>
        <taxon>Caudata</taxon>
        <taxon>Salamandroidea</taxon>
        <taxon>Salamandridae</taxon>
        <taxon>Pleurodelinae</taxon>
        <taxon>Pleurodeles</taxon>
    </lineage>
</organism>
<proteinExistence type="predicted"/>
<feature type="compositionally biased region" description="Polar residues" evidence="1">
    <location>
        <begin position="26"/>
        <end position="35"/>
    </location>
</feature>
<dbReference type="AlphaFoldDB" id="A0AAV7RRH2"/>
<evidence type="ECO:0000313" key="2">
    <source>
        <dbReference type="EMBL" id="KAJ1154590.1"/>
    </source>
</evidence>
<dbReference type="Proteomes" id="UP001066276">
    <property type="component" value="Chromosome 5"/>
</dbReference>
<reference evidence="2" key="1">
    <citation type="journal article" date="2022" name="bioRxiv">
        <title>Sequencing and chromosome-scale assembly of the giantPleurodeles waltlgenome.</title>
        <authorList>
            <person name="Brown T."/>
            <person name="Elewa A."/>
            <person name="Iarovenko S."/>
            <person name="Subramanian E."/>
            <person name="Araus A.J."/>
            <person name="Petzold A."/>
            <person name="Susuki M."/>
            <person name="Suzuki K.-i.T."/>
            <person name="Hayashi T."/>
            <person name="Toyoda A."/>
            <person name="Oliveira C."/>
            <person name="Osipova E."/>
            <person name="Leigh N.D."/>
            <person name="Simon A."/>
            <person name="Yun M.H."/>
        </authorList>
    </citation>
    <scope>NUCLEOTIDE SEQUENCE</scope>
    <source>
        <strain evidence="2">20211129_DDA</strain>
        <tissue evidence="2">Liver</tissue>
    </source>
</reference>
<sequence>MTAGPELVGEKRLRLIASLGQKRTTRPISNHSQDFVTEKGPGDRWGCDGERREQLALGRTEGSLAGVPISSLPPPWDHQEESPVDWRTVEHCPRSGGETGAEMGIRDESSVVYYLKAARRGEQRSTSK</sequence>
<comment type="caution">
    <text evidence="2">The sequence shown here is derived from an EMBL/GenBank/DDBJ whole genome shotgun (WGS) entry which is preliminary data.</text>
</comment>
<dbReference type="EMBL" id="JANPWB010000009">
    <property type="protein sequence ID" value="KAJ1154590.1"/>
    <property type="molecule type" value="Genomic_DNA"/>
</dbReference>
<accession>A0AAV7RRH2</accession>
<keyword evidence="3" id="KW-1185">Reference proteome</keyword>